<feature type="compositionally biased region" description="Polar residues" evidence="9">
    <location>
        <begin position="440"/>
        <end position="453"/>
    </location>
</feature>
<feature type="region of interest" description="Disordered" evidence="9">
    <location>
        <begin position="596"/>
        <end position="658"/>
    </location>
</feature>
<evidence type="ECO:0000256" key="3">
    <source>
        <dbReference type="ARBA" id="ARBA00022676"/>
    </source>
</evidence>
<dbReference type="PROSITE" id="PS50179">
    <property type="entry name" value="VHS"/>
    <property type="match status" value="1"/>
</dbReference>
<dbReference type="UniPathway" id="UPA00164"/>
<comment type="pathway">
    <text evidence="1 8">Glycan biosynthesis; glycogen biosynthesis.</text>
</comment>
<dbReference type="FunFam" id="3.40.50.2000:FF:000045">
    <property type="entry name" value="Glycogen [starch] synthase"/>
    <property type="match status" value="1"/>
</dbReference>
<dbReference type="GO" id="GO:0016192">
    <property type="term" value="P:vesicle-mediated transport"/>
    <property type="evidence" value="ECO:0007669"/>
    <property type="project" value="UniProtKB-ARBA"/>
</dbReference>
<name>A0A8H6VWT9_9AGAR</name>
<keyword evidence="4 8" id="KW-0808">Transferase</keyword>
<dbReference type="CDD" id="cd03793">
    <property type="entry name" value="GT3_GSY2-like"/>
    <property type="match status" value="1"/>
</dbReference>
<feature type="compositionally biased region" description="Gly residues" evidence="9">
    <location>
        <begin position="628"/>
        <end position="639"/>
    </location>
</feature>
<gene>
    <name evidence="11" type="ORF">MIND_01253000</name>
</gene>
<feature type="region of interest" description="Disordered" evidence="9">
    <location>
        <begin position="422"/>
        <end position="458"/>
    </location>
</feature>
<dbReference type="EMBL" id="JACAZF010000013">
    <property type="protein sequence ID" value="KAF7291099.1"/>
    <property type="molecule type" value="Genomic_DNA"/>
</dbReference>
<dbReference type="GO" id="GO:0004373">
    <property type="term" value="F:alpha-1,4-glucan glucosyltransferase (UDP-glucose donor) activity"/>
    <property type="evidence" value="ECO:0007669"/>
    <property type="project" value="UniProtKB-EC"/>
</dbReference>
<feature type="compositionally biased region" description="Basic and acidic residues" evidence="9">
    <location>
        <begin position="491"/>
        <end position="513"/>
    </location>
</feature>
<feature type="compositionally biased region" description="Basic and acidic residues" evidence="9">
    <location>
        <begin position="422"/>
        <end position="435"/>
    </location>
</feature>
<sequence length="1453" mass="162814">MKKLFGRDKGKDLPTALPAAAQPAPMSTPIHQQFATRPTSNTADEERWEVVEQHTPPVTGPDPSPTRSPSPYTTAKPPSSQTLRKKTPPVLGILHSLDPVQQASAVGHVRNRSEERIAENGNREKGKGFWGREKERVDLEKKERRDDDNELTRKIGFLTATASEDWTLVLDVCDHASSSETAAKEAVRALRREFKYGEPAAQLAAARLWAIMLRNSSDVFISQCTSRKFLDTIEDLLTSSRISPVVRERVMDVLAAAAYASGSKKDSGFRGLWRRVKPKDKPEEGVPFDTEDAMFNPPLSSSRAGNYEVPPVVTYHDATPLVSEAPLPVSKRKRKTSEKKPSGEPRQHREHRHRIIPPDEDMRRLFQECRIGVGNATLLNEALTMATPEDLRTDVITEFHRKCMDSQELIFTQIPWASAGAERSRVARDQQEIDRKRKNSGNTLILDNDSQGDLTVPPSTREEELLGELLAANELLLEALKQYDDLKRVAEERQAEDRSRKDTKMGSRERQFLSEDGMLIADRGGGSSSRPGSPSPFDPITHQQTLAPPPAAPHGPRSPGINTSRAPSPAQELINGLGGLQVGNARSSMDDQQLYFDDGEEGDEKPLQPSAKALGKRRVVVDEPESGSEGGTYQLGGGSEIDEDRLSESDDEDTPSRMWQRAHHPVQHYVYDAVAERAQQRLMVNGIIKEQPTTSLTPFFLFLHVHTRRSKSVRAPFQAPDASFILSSYLFECAWEVANKVGGIYTVIRTKVPVTVNEYGDRYCLIGPLSYKTAPMEVEAEEPTDPHLAATLESMRAQGVKALYGRWLIEGAPHVLLFDTGSMYSRLDEWKGDLWNLAGIPSPPNDHETNETIVFGYIVAWFLGDYVSRQLTTAVVAHFHEWQVGVAIPLCRKRHIDVTTVFTTHATLLGRYLCAGSVDFYNNLQYFDVDHEAGKRGIYHRYCIERSATHCADVFTTVSHITAYEAEHLLKRKPDGVVPNGLNVVKFQAMHEFQNRHATSKAKIDEFVRGHFYGHYDFDLDNTLYMFTAGRYEYRNKGVDMFIESLARLNYRLQKADSTMTVVAFIIMPAASHSYTVEALKGQAVTKQLRDTVSEIQNRIGARLFETAARFQGDSSAPLPNIASLLSEEDLVHLKRRIFALKRNSLPPVTTHNMADDANDPILNQIRRVRLFNSSSDRVKIVFHPDFLNSSNPILGLDYEEFVRGTHLGVFPSYYEPWGYTPAECTVMGIPSITTNLSGFGCFMADLIERPQDEGCYIVDRRSKSVEDSVQQLTDYMFAFTSKTRRQRINQRNRVERLSPLLDWKNLGIEYSKSRQLALRRAYPDAFNADENQDEDSDYFSRERQGWMASSVPASPRIRGTATPGDIATLTEEMQRLQTSDYNGYNWPGGHEEEDSYPFPLVMKVRSRAGSVISGASTPGGGTFRSLSEGDLARADAALSRVNQQENGSTNGQ</sequence>
<evidence type="ECO:0000256" key="1">
    <source>
        <dbReference type="ARBA" id="ARBA00004964"/>
    </source>
</evidence>
<dbReference type="RefSeq" id="XP_037214221.1">
    <property type="nucleotide sequence ID" value="XM_037369015.1"/>
</dbReference>
<comment type="function">
    <text evidence="6">Glycogen synthase participates in the glycogen biosynthetic process along with glycogenin and glycogen branching enzyme. Extends the primer composed of a few glucose units formed by glycogenin by adding new glucose units to it. In this context, glycogen synthase transfers the glycosyl residue from UDP-Glc to the non-reducing end of alpha-1,4-glucan.</text>
</comment>
<feature type="compositionally biased region" description="Acidic residues" evidence="9">
    <location>
        <begin position="640"/>
        <end position="653"/>
    </location>
</feature>
<dbReference type="SUPFAM" id="SSF53756">
    <property type="entry name" value="UDP-Glycosyltransferase/glycogen phosphorylase"/>
    <property type="match status" value="2"/>
</dbReference>
<dbReference type="Pfam" id="PF05693">
    <property type="entry name" value="Glycogen_syn"/>
    <property type="match status" value="1"/>
</dbReference>
<dbReference type="PANTHER" id="PTHR10176">
    <property type="entry name" value="GLYCOGEN SYNTHASE"/>
    <property type="match status" value="1"/>
</dbReference>
<dbReference type="Pfam" id="PF00790">
    <property type="entry name" value="VHS"/>
    <property type="match status" value="1"/>
</dbReference>
<dbReference type="FunFam" id="3.40.50.2000:FF:000014">
    <property type="entry name" value="Glycogen [starch] synthase"/>
    <property type="match status" value="1"/>
</dbReference>
<keyword evidence="12" id="KW-1185">Reference proteome</keyword>
<evidence type="ECO:0000256" key="7">
    <source>
        <dbReference type="ARBA" id="ARBA00047345"/>
    </source>
</evidence>
<feature type="region of interest" description="Disordered" evidence="9">
    <location>
        <begin position="1"/>
        <end position="86"/>
    </location>
</feature>
<feature type="region of interest" description="Disordered" evidence="9">
    <location>
        <begin position="1329"/>
        <end position="1363"/>
    </location>
</feature>
<dbReference type="GO" id="GO:0005737">
    <property type="term" value="C:cytoplasm"/>
    <property type="evidence" value="ECO:0007669"/>
    <property type="project" value="TreeGrafter"/>
</dbReference>
<evidence type="ECO:0000256" key="5">
    <source>
        <dbReference type="ARBA" id="ARBA00023056"/>
    </source>
</evidence>
<evidence type="ECO:0000256" key="6">
    <source>
        <dbReference type="ARBA" id="ARBA00043883"/>
    </source>
</evidence>
<comment type="catalytic activity">
    <reaction evidence="7">
        <text>[(1-&gt;4)-alpha-D-glucosyl](n) + UDP-alpha-D-glucose = [(1-&gt;4)-alpha-D-glucosyl](n+1) + UDP + H(+)</text>
        <dbReference type="Rhea" id="RHEA:18549"/>
        <dbReference type="Rhea" id="RHEA-COMP:9584"/>
        <dbReference type="Rhea" id="RHEA-COMP:9587"/>
        <dbReference type="ChEBI" id="CHEBI:15378"/>
        <dbReference type="ChEBI" id="CHEBI:15444"/>
        <dbReference type="ChEBI" id="CHEBI:58223"/>
        <dbReference type="ChEBI" id="CHEBI:58885"/>
        <dbReference type="EC" id="2.4.1.11"/>
    </reaction>
    <physiologicalReaction direction="left-to-right" evidence="7">
        <dbReference type="Rhea" id="RHEA:18550"/>
    </physiologicalReaction>
</comment>
<feature type="region of interest" description="Disordered" evidence="9">
    <location>
        <begin position="323"/>
        <end position="351"/>
    </location>
</feature>
<evidence type="ECO:0000256" key="2">
    <source>
        <dbReference type="ARBA" id="ARBA00010686"/>
    </source>
</evidence>
<evidence type="ECO:0000256" key="9">
    <source>
        <dbReference type="SAM" id="MobiDB-lite"/>
    </source>
</evidence>
<feature type="compositionally biased region" description="Pro residues" evidence="9">
    <location>
        <begin position="58"/>
        <end position="68"/>
    </location>
</feature>
<accession>A0A8H6VWT9</accession>
<dbReference type="Proteomes" id="UP000636479">
    <property type="component" value="Unassembled WGS sequence"/>
</dbReference>
<dbReference type="SUPFAM" id="SSF89009">
    <property type="entry name" value="GAT-like domain"/>
    <property type="match status" value="1"/>
</dbReference>
<dbReference type="SUPFAM" id="SSF48464">
    <property type="entry name" value="ENTH/VHS domain"/>
    <property type="match status" value="1"/>
</dbReference>
<comment type="similarity">
    <text evidence="2 8">Belongs to the glycosyltransferase 3 family.</text>
</comment>
<protein>
    <recommendedName>
        <fullName evidence="8">Glycogen [starch] synthase</fullName>
        <ecNumber evidence="8">2.4.1.11</ecNumber>
    </recommendedName>
</protein>
<evidence type="ECO:0000256" key="4">
    <source>
        <dbReference type="ARBA" id="ARBA00022679"/>
    </source>
</evidence>
<feature type="domain" description="VHS" evidence="10">
    <location>
        <begin position="163"/>
        <end position="254"/>
    </location>
</feature>
<dbReference type="GO" id="GO:0035091">
    <property type="term" value="F:phosphatidylinositol binding"/>
    <property type="evidence" value="ECO:0007669"/>
    <property type="project" value="InterPro"/>
</dbReference>
<organism evidence="11 12">
    <name type="scientific">Mycena indigotica</name>
    <dbReference type="NCBI Taxonomy" id="2126181"/>
    <lineage>
        <taxon>Eukaryota</taxon>
        <taxon>Fungi</taxon>
        <taxon>Dikarya</taxon>
        <taxon>Basidiomycota</taxon>
        <taxon>Agaricomycotina</taxon>
        <taxon>Agaricomycetes</taxon>
        <taxon>Agaricomycetidae</taxon>
        <taxon>Agaricales</taxon>
        <taxon>Marasmiineae</taxon>
        <taxon>Mycenaceae</taxon>
        <taxon>Mycena</taxon>
    </lineage>
</organism>
<dbReference type="InterPro" id="IPR002014">
    <property type="entry name" value="VHS_dom"/>
</dbReference>
<proteinExistence type="inferred from homology"/>
<feature type="compositionally biased region" description="Basic and acidic residues" evidence="9">
    <location>
        <begin position="338"/>
        <end position="347"/>
    </location>
</feature>
<dbReference type="GO" id="GO:0005978">
    <property type="term" value="P:glycogen biosynthetic process"/>
    <property type="evidence" value="ECO:0007669"/>
    <property type="project" value="UniProtKB-UniPathway"/>
</dbReference>
<comment type="caution">
    <text evidence="11">The sequence shown here is derived from an EMBL/GenBank/DDBJ whole genome shotgun (WGS) entry which is preliminary data.</text>
</comment>
<dbReference type="EC" id="2.4.1.11" evidence="8"/>
<dbReference type="Gene3D" id="6.10.260.10">
    <property type="match status" value="1"/>
</dbReference>
<dbReference type="GeneID" id="59351531"/>
<evidence type="ECO:0000256" key="8">
    <source>
        <dbReference type="RuleBase" id="RU363104"/>
    </source>
</evidence>
<keyword evidence="5 8" id="KW-0320">Glycogen biosynthesis</keyword>
<dbReference type="InterPro" id="IPR008942">
    <property type="entry name" value="ENTH_VHS"/>
</dbReference>
<dbReference type="InterPro" id="IPR038425">
    <property type="entry name" value="GAT_sf"/>
</dbReference>
<feature type="region of interest" description="Disordered" evidence="9">
    <location>
        <begin position="491"/>
        <end position="575"/>
    </location>
</feature>
<reference evidence="11" key="1">
    <citation type="submission" date="2020-05" db="EMBL/GenBank/DDBJ databases">
        <title>Mycena genomes resolve the evolution of fungal bioluminescence.</title>
        <authorList>
            <person name="Tsai I.J."/>
        </authorList>
    </citation>
    <scope>NUCLEOTIDE SEQUENCE</scope>
    <source>
        <strain evidence="11">171206Taipei</strain>
    </source>
</reference>
<dbReference type="Gene3D" id="1.25.40.90">
    <property type="match status" value="1"/>
</dbReference>
<dbReference type="GO" id="GO:0007034">
    <property type="term" value="P:vacuolar transport"/>
    <property type="evidence" value="ECO:0007669"/>
    <property type="project" value="UniProtKB-ARBA"/>
</dbReference>
<feature type="compositionally biased region" description="Basic and acidic residues" evidence="9">
    <location>
        <begin position="1"/>
        <end position="12"/>
    </location>
</feature>
<feature type="compositionally biased region" description="Polar residues" evidence="9">
    <location>
        <begin position="29"/>
        <end position="42"/>
    </location>
</feature>
<evidence type="ECO:0000313" key="12">
    <source>
        <dbReference type="Proteomes" id="UP000636479"/>
    </source>
</evidence>
<evidence type="ECO:0000259" key="10">
    <source>
        <dbReference type="PROSITE" id="PS50179"/>
    </source>
</evidence>
<dbReference type="Gene3D" id="1.20.58.160">
    <property type="match status" value="1"/>
</dbReference>
<feature type="compositionally biased region" description="Low complexity" evidence="9">
    <location>
        <begin position="13"/>
        <end position="25"/>
    </location>
</feature>
<dbReference type="InterPro" id="IPR008631">
    <property type="entry name" value="Glycogen_synth"/>
</dbReference>
<keyword evidence="3 8" id="KW-0328">Glycosyltransferase</keyword>
<dbReference type="Gene3D" id="3.40.50.2000">
    <property type="entry name" value="Glycogen Phosphorylase B"/>
    <property type="match status" value="2"/>
</dbReference>
<dbReference type="OrthoDB" id="6335297at2759"/>
<dbReference type="SMART" id="SM00288">
    <property type="entry name" value="VHS"/>
    <property type="match status" value="1"/>
</dbReference>
<dbReference type="GO" id="GO:0043130">
    <property type="term" value="F:ubiquitin binding"/>
    <property type="evidence" value="ECO:0007669"/>
    <property type="project" value="InterPro"/>
</dbReference>
<comment type="function">
    <text evidence="8">Transfers the glycosyl residue from UDP-Glc to the non-reducing end of alpha-1,4-glucan.</text>
</comment>
<dbReference type="PANTHER" id="PTHR10176:SF3">
    <property type="entry name" value="GLYCOGEN [STARCH] SYNTHASE"/>
    <property type="match status" value="1"/>
</dbReference>
<evidence type="ECO:0000313" key="11">
    <source>
        <dbReference type="EMBL" id="KAF7291099.1"/>
    </source>
</evidence>
<dbReference type="CDD" id="cd16980">
    <property type="entry name" value="VHS_Lsb5"/>
    <property type="match status" value="1"/>
</dbReference>